<reference evidence="2" key="1">
    <citation type="journal article" date="2014" name="BMC Genomics">
        <title>The genome sequence of the biocontrol fungus Metarhizium anisopliae and comparative genomics of Metarhizium species.</title>
        <authorList>
            <person name="Pattemore J.A."/>
            <person name="Hane J.K."/>
            <person name="Williams A.H."/>
            <person name="Wilson B.A."/>
            <person name="Stodart B.J."/>
            <person name="Ash G.J."/>
        </authorList>
    </citation>
    <scope>NUCLEOTIDE SEQUENCE [LARGE SCALE GENOMIC DNA]</scope>
    <source>
        <strain evidence="2">BRIP 53293</strain>
    </source>
</reference>
<name>A0A0D9NHL1_METAN</name>
<keyword evidence="2" id="KW-1185">Reference proteome</keyword>
<dbReference type="Proteomes" id="UP000054544">
    <property type="component" value="Unassembled WGS sequence"/>
</dbReference>
<gene>
    <name evidence="1" type="ORF">H634G_11301</name>
</gene>
<proteinExistence type="predicted"/>
<evidence type="ECO:0000313" key="1">
    <source>
        <dbReference type="EMBL" id="KJK73464.1"/>
    </source>
</evidence>
<organism evidence="1 2">
    <name type="scientific">Metarhizium anisopliae BRIP 53293</name>
    <dbReference type="NCBI Taxonomy" id="1291518"/>
    <lineage>
        <taxon>Eukaryota</taxon>
        <taxon>Fungi</taxon>
        <taxon>Dikarya</taxon>
        <taxon>Ascomycota</taxon>
        <taxon>Pezizomycotina</taxon>
        <taxon>Sordariomycetes</taxon>
        <taxon>Hypocreomycetidae</taxon>
        <taxon>Hypocreales</taxon>
        <taxon>Clavicipitaceae</taxon>
        <taxon>Metarhizium</taxon>
    </lineage>
</organism>
<protein>
    <submittedName>
        <fullName evidence="1">Uncharacterized protein</fullName>
    </submittedName>
</protein>
<evidence type="ECO:0000313" key="2">
    <source>
        <dbReference type="Proteomes" id="UP000054544"/>
    </source>
</evidence>
<dbReference type="AlphaFoldDB" id="A0A0D9NHL1"/>
<accession>A0A0D9NHL1</accession>
<sequence length="121" mass="13091">MGKLFRTWEFDGENEVLTPLFGGKGHSPNEYVEISTPKASVEWTNYVDKVKGASLLLKAPTLGSQVLDTGSSSWETHAAAGYPELTTAGASDAPSTYSVPLSSIKFTQLDLAMNEPEEHEQ</sequence>
<dbReference type="EMBL" id="KE384830">
    <property type="protein sequence ID" value="KJK73464.1"/>
    <property type="molecule type" value="Genomic_DNA"/>
</dbReference>